<feature type="domain" description="Aminoacyl-transfer RNA synthetases class-II family profile" evidence="10">
    <location>
        <begin position="172"/>
        <end position="465"/>
    </location>
</feature>
<dbReference type="GO" id="GO:0004816">
    <property type="term" value="F:asparagine-tRNA ligase activity"/>
    <property type="evidence" value="ECO:0007669"/>
    <property type="project" value="UniProtKB-EC"/>
</dbReference>
<dbReference type="InterPro" id="IPR006195">
    <property type="entry name" value="aa-tRNA-synth_II"/>
</dbReference>
<evidence type="ECO:0000256" key="2">
    <source>
        <dbReference type="ARBA" id="ARBA00012816"/>
    </source>
</evidence>
<sequence>MSEPMGLVVLLFYFANLSTPMHRLQRAFYSTRSILPNKTIKSILKNETSDAHVSVTGWIRSVRKQKQLSFAVINDGSNLKGIQAILNNEDAKALTTGACVELKGLLIDSPGREQSKELQVSSVKVLGECDGMYPLQKKRHSTEFLRSIGHLRMRGNTGSAVLRVRNAAGEGFHSFFRDQEFILTNTPILTAHDCEGAGEVFKVHGSEKFFKRPVYLTVSGQLQAETAASAMSRVYTFGPTFRAEESMTSRHLAEFWMLEAEMAFIDRLDTLLDVAEASIQESTRYVLENCSEDIAFFNQWVDKSLLERLQKSIDKPFIRMTYTEAIEVLQKHQDKFTYPTTWGSSLQSEHEKYLASEYCQQPVFITDYPTEQKPFYMRANDDGKTVGCFDLLVPGIGELIGGSLREERLGLLEKKMQEAKLNLEEYQWYLDLRRYGSAPHGGYGIGFERFMLWLTGLDNVREVIPMPRWFHHCKY</sequence>
<dbReference type="Pfam" id="PF00152">
    <property type="entry name" value="tRNA-synt_2"/>
    <property type="match status" value="1"/>
</dbReference>
<proteinExistence type="inferred from homology"/>
<dbReference type="InterPro" id="IPR045864">
    <property type="entry name" value="aa-tRNA-synth_II/BPL/LPL"/>
</dbReference>
<organism evidence="11 12">
    <name type="scientific">Rhizopus microsporus ATCC 52813</name>
    <dbReference type="NCBI Taxonomy" id="1340429"/>
    <lineage>
        <taxon>Eukaryota</taxon>
        <taxon>Fungi</taxon>
        <taxon>Fungi incertae sedis</taxon>
        <taxon>Mucoromycota</taxon>
        <taxon>Mucoromycotina</taxon>
        <taxon>Mucoromycetes</taxon>
        <taxon>Mucorales</taxon>
        <taxon>Mucorineae</taxon>
        <taxon>Rhizopodaceae</taxon>
        <taxon>Rhizopus</taxon>
    </lineage>
</organism>
<keyword evidence="6" id="KW-0648">Protein biosynthesis</keyword>
<name>A0A2G4SUL8_RHIZD</name>
<evidence type="ECO:0000256" key="5">
    <source>
        <dbReference type="ARBA" id="ARBA00022840"/>
    </source>
</evidence>
<dbReference type="CDD" id="cd00776">
    <property type="entry name" value="AsxRS_core"/>
    <property type="match status" value="1"/>
</dbReference>
<evidence type="ECO:0000313" key="11">
    <source>
        <dbReference type="EMBL" id="PHZ12473.1"/>
    </source>
</evidence>
<evidence type="ECO:0000256" key="9">
    <source>
        <dbReference type="ARBA" id="ARBA00068798"/>
    </source>
</evidence>
<dbReference type="SUPFAM" id="SSF55681">
    <property type="entry name" value="Class II aaRS and biotin synthetases"/>
    <property type="match status" value="1"/>
</dbReference>
<dbReference type="PROSITE" id="PS50862">
    <property type="entry name" value="AA_TRNA_LIGASE_II"/>
    <property type="match status" value="1"/>
</dbReference>
<dbReference type="Proteomes" id="UP000242254">
    <property type="component" value="Unassembled WGS sequence"/>
</dbReference>
<dbReference type="GeneID" id="35444051"/>
<evidence type="ECO:0000256" key="1">
    <source>
        <dbReference type="ARBA" id="ARBA00008226"/>
    </source>
</evidence>
<gene>
    <name evidence="11" type="ORF">RHIMIDRAFT_282186</name>
</gene>
<evidence type="ECO:0000313" key="12">
    <source>
        <dbReference type="Proteomes" id="UP000242254"/>
    </source>
</evidence>
<dbReference type="GO" id="GO:0006421">
    <property type="term" value="P:asparaginyl-tRNA aminoacylation"/>
    <property type="evidence" value="ECO:0007669"/>
    <property type="project" value="InterPro"/>
</dbReference>
<dbReference type="HAMAP" id="MF_00534">
    <property type="entry name" value="Asn_tRNA_synth"/>
    <property type="match status" value="1"/>
</dbReference>
<dbReference type="CDD" id="cd04318">
    <property type="entry name" value="EcAsnRS_like_N"/>
    <property type="match status" value="1"/>
</dbReference>
<dbReference type="EC" id="6.1.1.22" evidence="2"/>
<dbReference type="InterPro" id="IPR004365">
    <property type="entry name" value="NA-bd_OB_tRNA"/>
</dbReference>
<dbReference type="PANTHER" id="PTHR22594:SF34">
    <property type="entry name" value="ASPARAGINE--TRNA LIGASE, MITOCHONDRIAL-RELATED"/>
    <property type="match status" value="1"/>
</dbReference>
<evidence type="ECO:0000256" key="7">
    <source>
        <dbReference type="ARBA" id="ARBA00023146"/>
    </source>
</evidence>
<dbReference type="PANTHER" id="PTHR22594">
    <property type="entry name" value="ASPARTYL/LYSYL-TRNA SYNTHETASE"/>
    <property type="match status" value="1"/>
</dbReference>
<keyword evidence="5" id="KW-0067">ATP-binding</keyword>
<protein>
    <recommendedName>
        <fullName evidence="9">Asparagine--tRNA ligase, mitochondrial</fullName>
        <ecNumber evidence="2">6.1.1.22</ecNumber>
    </recommendedName>
    <alternativeName>
        <fullName evidence="8">Asparaginyl-tRNA synthetase</fullName>
    </alternativeName>
</protein>
<dbReference type="NCBIfam" id="NF003037">
    <property type="entry name" value="PRK03932.1"/>
    <property type="match status" value="1"/>
</dbReference>
<accession>A0A2G4SUL8</accession>
<evidence type="ECO:0000256" key="6">
    <source>
        <dbReference type="ARBA" id="ARBA00022917"/>
    </source>
</evidence>
<dbReference type="GO" id="GO:0003676">
    <property type="term" value="F:nucleic acid binding"/>
    <property type="evidence" value="ECO:0007669"/>
    <property type="project" value="InterPro"/>
</dbReference>
<dbReference type="AlphaFoldDB" id="A0A2G4SUL8"/>
<dbReference type="GO" id="GO:0005524">
    <property type="term" value="F:ATP binding"/>
    <property type="evidence" value="ECO:0007669"/>
    <property type="project" value="UniProtKB-KW"/>
</dbReference>
<dbReference type="Gene3D" id="2.40.50.140">
    <property type="entry name" value="Nucleic acid-binding proteins"/>
    <property type="match status" value="1"/>
</dbReference>
<dbReference type="InterPro" id="IPR004522">
    <property type="entry name" value="Asn-tRNA-ligase"/>
</dbReference>
<keyword evidence="4" id="KW-0547">Nucleotide-binding</keyword>
<dbReference type="RefSeq" id="XP_023466181.1">
    <property type="nucleotide sequence ID" value="XM_023613062.1"/>
</dbReference>
<keyword evidence="7 11" id="KW-0030">Aminoacyl-tRNA synthetase</keyword>
<dbReference type="EMBL" id="KZ303849">
    <property type="protein sequence ID" value="PHZ12473.1"/>
    <property type="molecule type" value="Genomic_DNA"/>
</dbReference>
<dbReference type="InterPro" id="IPR004364">
    <property type="entry name" value="Aa-tRNA-synt_II"/>
</dbReference>
<dbReference type="NCBIfam" id="TIGR00457">
    <property type="entry name" value="asnS"/>
    <property type="match status" value="1"/>
</dbReference>
<dbReference type="STRING" id="1340429.A0A2G4SUL8"/>
<dbReference type="SUPFAM" id="SSF50249">
    <property type="entry name" value="Nucleic acid-binding proteins"/>
    <property type="match status" value="1"/>
</dbReference>
<evidence type="ECO:0000259" key="10">
    <source>
        <dbReference type="PROSITE" id="PS50862"/>
    </source>
</evidence>
<dbReference type="FunFam" id="3.30.930.10:FF:000016">
    <property type="entry name" value="Asparagine--tRNA ligase"/>
    <property type="match status" value="1"/>
</dbReference>
<dbReference type="GO" id="GO:0005739">
    <property type="term" value="C:mitochondrion"/>
    <property type="evidence" value="ECO:0007669"/>
    <property type="project" value="TreeGrafter"/>
</dbReference>
<dbReference type="Gene3D" id="3.30.930.10">
    <property type="entry name" value="Bira Bifunctional Protein, Domain 2"/>
    <property type="match status" value="1"/>
</dbReference>
<dbReference type="InterPro" id="IPR002312">
    <property type="entry name" value="Asp/Asn-tRNA-synth_IIb"/>
</dbReference>
<dbReference type="PRINTS" id="PR01042">
    <property type="entry name" value="TRNASYNTHASP"/>
</dbReference>
<evidence type="ECO:0000256" key="3">
    <source>
        <dbReference type="ARBA" id="ARBA00022598"/>
    </source>
</evidence>
<keyword evidence="12" id="KW-1185">Reference proteome</keyword>
<evidence type="ECO:0000256" key="8">
    <source>
        <dbReference type="ARBA" id="ARBA00029886"/>
    </source>
</evidence>
<reference evidence="11 12" key="1">
    <citation type="journal article" date="2016" name="Proc. Natl. Acad. Sci. U.S.A.">
        <title>Lipid metabolic changes in an early divergent fungus govern the establishment of a mutualistic symbiosis with endobacteria.</title>
        <authorList>
            <person name="Lastovetsky O.A."/>
            <person name="Gaspar M.L."/>
            <person name="Mondo S.J."/>
            <person name="LaButti K.M."/>
            <person name="Sandor L."/>
            <person name="Grigoriev I.V."/>
            <person name="Henry S.A."/>
            <person name="Pawlowska T.E."/>
        </authorList>
    </citation>
    <scope>NUCLEOTIDE SEQUENCE [LARGE SCALE GENOMIC DNA]</scope>
    <source>
        <strain evidence="11 12">ATCC 52813</strain>
    </source>
</reference>
<dbReference type="Pfam" id="PF01336">
    <property type="entry name" value="tRNA_anti-codon"/>
    <property type="match status" value="1"/>
</dbReference>
<comment type="similarity">
    <text evidence="1">Belongs to the class-II aminoacyl-tRNA synthetase family.</text>
</comment>
<dbReference type="InterPro" id="IPR012340">
    <property type="entry name" value="NA-bd_OB-fold"/>
</dbReference>
<evidence type="ECO:0000256" key="4">
    <source>
        <dbReference type="ARBA" id="ARBA00022741"/>
    </source>
</evidence>
<keyword evidence="3" id="KW-0436">Ligase</keyword>